<dbReference type="EMBL" id="VYSG01000001">
    <property type="protein sequence ID" value="NEG69687.1"/>
    <property type="molecule type" value="Genomic_DNA"/>
</dbReference>
<evidence type="ECO:0008006" key="3">
    <source>
        <dbReference type="Google" id="ProtNLM"/>
    </source>
</evidence>
<reference evidence="1 2" key="1">
    <citation type="submission" date="2019-09" db="EMBL/GenBank/DDBJ databases">
        <title>Phylogenetic characterization of a novel taxon of the genus Bifidobacterium: Bifidobacterium choloepi sp. nov.</title>
        <authorList>
            <person name="Modesto M."/>
            <person name="Satti M."/>
        </authorList>
    </citation>
    <scope>NUCLEOTIDE SEQUENCE [LARGE SCALE GENOMIC DNA]</scope>
    <source>
        <strain evidence="1 2">BRDM6</strain>
    </source>
</reference>
<evidence type="ECO:0000313" key="1">
    <source>
        <dbReference type="EMBL" id="NEG69687.1"/>
    </source>
</evidence>
<dbReference type="Proteomes" id="UP000469292">
    <property type="component" value="Unassembled WGS sequence"/>
</dbReference>
<name>A0A6I5MZF9_9BIFI</name>
<protein>
    <recommendedName>
        <fullName evidence="3">CTP synthase</fullName>
    </recommendedName>
</protein>
<evidence type="ECO:0000313" key="2">
    <source>
        <dbReference type="Proteomes" id="UP000469292"/>
    </source>
</evidence>
<accession>A0A6I5MZF9</accession>
<keyword evidence="2" id="KW-1185">Reference proteome</keyword>
<comment type="caution">
    <text evidence="1">The sequence shown here is derived from an EMBL/GenBank/DDBJ whole genome shotgun (WGS) entry which is preliminary data.</text>
</comment>
<dbReference type="AlphaFoldDB" id="A0A6I5MZF9"/>
<gene>
    <name evidence="1" type="ORF">F6S87_03470</name>
</gene>
<organism evidence="1 2">
    <name type="scientific">Bifidobacterium choloepi</name>
    <dbReference type="NCBI Taxonomy" id="2614131"/>
    <lineage>
        <taxon>Bacteria</taxon>
        <taxon>Bacillati</taxon>
        <taxon>Actinomycetota</taxon>
        <taxon>Actinomycetes</taxon>
        <taxon>Bifidobacteriales</taxon>
        <taxon>Bifidobacteriaceae</taxon>
        <taxon>Bifidobacterium</taxon>
    </lineage>
</organism>
<dbReference type="RefSeq" id="WP_163227227.1">
    <property type="nucleotide sequence ID" value="NZ_VYSG01000001.1"/>
</dbReference>
<sequence>MRNNSNVDMALAIARAEQRCAFATDRKTQAAAYRRIKSGELGRPLPGLFMIRTEWEAMSAHDQVLHAARALHARSGGQYIFAGPTAAVLMGLELNYSAHEHGIYVICGHADSNHPVHQREALDKMRPGPLERWNGIVDMQINRLPRRSFPDGAGQLPDVVRLRNSGIPVTSPARTLTDIAMLLDFPRALAAFDSAARRGMIDPGAIHEYARHVRGATVRVERLLTYANAAAANGGESLMRGILLGEGFPVPWLQEPFPSADRPQYYTDFSWHLPGGVILVAEYDGSAKYSDPSMTNGQNARTIGHRQADREIKLREWGVRDVARVFYADLVQPIRLVNKLQRLGVPRNTQPYGGFLDNTFELHADNA</sequence>
<proteinExistence type="predicted"/>